<feature type="non-terminal residue" evidence="1">
    <location>
        <position position="1"/>
    </location>
</feature>
<reference evidence="1 2" key="1">
    <citation type="submission" date="2021-07" db="EMBL/GenBank/DDBJ databases">
        <title>Paenibacillus radiodurans sp. nov., isolated from the southeastern edge of Tengger Desert.</title>
        <authorList>
            <person name="Zhang G."/>
        </authorList>
    </citation>
    <scope>NUCLEOTIDE SEQUENCE [LARGE SCALE GENOMIC DNA]</scope>
    <source>
        <strain evidence="1 2">CCM 7311</strain>
    </source>
</reference>
<dbReference type="EMBL" id="JAHZIK010002980">
    <property type="protein sequence ID" value="MBW7461469.1"/>
    <property type="molecule type" value="Genomic_DNA"/>
</dbReference>
<dbReference type="InterPro" id="IPR011042">
    <property type="entry name" value="6-blade_b-propeller_TolB-like"/>
</dbReference>
<evidence type="ECO:0000313" key="1">
    <source>
        <dbReference type="EMBL" id="MBW7461469.1"/>
    </source>
</evidence>
<gene>
    <name evidence="1" type="ORF">K0U00_46180</name>
</gene>
<dbReference type="SUPFAM" id="SSF101898">
    <property type="entry name" value="NHL repeat"/>
    <property type="match status" value="1"/>
</dbReference>
<dbReference type="Gene3D" id="2.120.10.30">
    <property type="entry name" value="TolB, C-terminal domain"/>
    <property type="match status" value="1"/>
</dbReference>
<name>A0ABS7CKJ9_9BACL</name>
<comment type="caution">
    <text evidence="1">The sequence shown here is derived from an EMBL/GenBank/DDBJ whole genome shotgun (WGS) entry which is preliminary data.</text>
</comment>
<proteinExistence type="predicted"/>
<dbReference type="Proteomes" id="UP001519887">
    <property type="component" value="Unassembled WGS sequence"/>
</dbReference>
<organism evidence="1 2">
    <name type="scientific">Paenibacillus sepulcri</name>
    <dbReference type="NCBI Taxonomy" id="359917"/>
    <lineage>
        <taxon>Bacteria</taxon>
        <taxon>Bacillati</taxon>
        <taxon>Bacillota</taxon>
        <taxon>Bacilli</taxon>
        <taxon>Bacillales</taxon>
        <taxon>Paenibacillaceae</taxon>
        <taxon>Paenibacillus</taxon>
    </lineage>
</organism>
<evidence type="ECO:0000313" key="2">
    <source>
        <dbReference type="Proteomes" id="UP001519887"/>
    </source>
</evidence>
<protein>
    <submittedName>
        <fullName evidence="1">Nuclease PIN</fullName>
    </submittedName>
</protein>
<feature type="non-terminal residue" evidence="1">
    <location>
        <position position="190"/>
    </location>
</feature>
<accession>A0ABS7CKJ9</accession>
<sequence>AFQGLLQLDPEGNYQSFFGSNKVQFSLFDSFKRAVYTREMYQRELSKLPGAVVNTAIDSNGFIYTVTKEIGSEQVKKFNIAGLNQLEAGGEFTPAAKKKKRTFGENAWWAPHGALPQLQDISVDADGNLTVIDALYNTISQYDADGNLLFFWGSDDLAGTTKLGLVKTPAAIATTANGDLLVLDSVNSLV</sequence>
<keyword evidence="2" id="KW-1185">Reference proteome</keyword>